<dbReference type="RefSeq" id="XP_028867550.1">
    <property type="nucleotide sequence ID" value="XM_029011717.1"/>
</dbReference>
<evidence type="ECO:0000256" key="1">
    <source>
        <dbReference type="ARBA" id="ARBA00004477"/>
    </source>
</evidence>
<evidence type="ECO:0000256" key="5">
    <source>
        <dbReference type="ARBA" id="ARBA00022989"/>
    </source>
</evidence>
<gene>
    <name evidence="10" type="ORF">BOVATA_028000</name>
</gene>
<dbReference type="InterPro" id="IPR057433">
    <property type="entry name" value="LMF1/2_C"/>
</dbReference>
<name>A0A2H6KE95_9APIC</name>
<feature type="transmembrane region" description="Helical" evidence="7">
    <location>
        <begin position="493"/>
        <end position="513"/>
    </location>
</feature>
<evidence type="ECO:0000256" key="6">
    <source>
        <dbReference type="ARBA" id="ARBA00023136"/>
    </source>
</evidence>
<feature type="transmembrane region" description="Helical" evidence="7">
    <location>
        <begin position="525"/>
        <end position="544"/>
    </location>
</feature>
<dbReference type="InterPro" id="IPR009613">
    <property type="entry name" value="LMF"/>
</dbReference>
<reference evidence="10 11" key="1">
    <citation type="journal article" date="2017" name="BMC Genomics">
        <title>Whole-genome assembly of Babesia ovata and comparative genomics between closely related pathogens.</title>
        <authorList>
            <person name="Yamagishi J."/>
            <person name="Asada M."/>
            <person name="Hakimi H."/>
            <person name="Tanaka T.Q."/>
            <person name="Sugimoto C."/>
            <person name="Kawazu S."/>
        </authorList>
    </citation>
    <scope>NUCLEOTIDE SEQUENCE [LARGE SCALE GENOMIC DNA]</scope>
    <source>
        <strain evidence="10 11">Miyake</strain>
    </source>
</reference>
<feature type="transmembrane region" description="Helical" evidence="7">
    <location>
        <begin position="61"/>
        <end position="78"/>
    </location>
</feature>
<feature type="transmembrane region" description="Helical" evidence="7">
    <location>
        <begin position="421"/>
        <end position="439"/>
    </location>
</feature>
<keyword evidence="3 7" id="KW-0812">Transmembrane</keyword>
<dbReference type="EMBL" id="BDSA01000003">
    <property type="protein sequence ID" value="GBE61307.1"/>
    <property type="molecule type" value="Genomic_DNA"/>
</dbReference>
<dbReference type="Pfam" id="PF06762">
    <property type="entry name" value="LMF1"/>
    <property type="match status" value="1"/>
</dbReference>
<comment type="similarity">
    <text evidence="2">Belongs to the lipase maturation factor family.</text>
</comment>
<dbReference type="GeneID" id="39875077"/>
<evidence type="ECO:0000313" key="11">
    <source>
        <dbReference type="Proteomes" id="UP000236319"/>
    </source>
</evidence>
<dbReference type="PANTHER" id="PTHR14463:SF10">
    <property type="entry name" value="LIPASE MATURATION FACTOR 1"/>
    <property type="match status" value="1"/>
</dbReference>
<feature type="transmembrane region" description="Helical" evidence="7">
    <location>
        <begin position="445"/>
        <end position="462"/>
    </location>
</feature>
<feature type="transmembrane region" description="Helical" evidence="7">
    <location>
        <begin position="172"/>
        <end position="191"/>
    </location>
</feature>
<dbReference type="VEuPathDB" id="PiroplasmaDB:BOVATA_028000"/>
<dbReference type="GO" id="GO:0051604">
    <property type="term" value="P:protein maturation"/>
    <property type="evidence" value="ECO:0007669"/>
    <property type="project" value="InterPro"/>
</dbReference>
<keyword evidence="6 7" id="KW-0472">Membrane</keyword>
<evidence type="ECO:0000259" key="8">
    <source>
        <dbReference type="Pfam" id="PF06762"/>
    </source>
</evidence>
<evidence type="ECO:0000256" key="2">
    <source>
        <dbReference type="ARBA" id="ARBA00005512"/>
    </source>
</evidence>
<dbReference type="OrthoDB" id="434126at2759"/>
<feature type="domain" description="Lipase maturation factor 1/2 C-terminal" evidence="9">
    <location>
        <begin position="562"/>
        <end position="695"/>
    </location>
</feature>
<dbReference type="GO" id="GO:0005789">
    <property type="term" value="C:endoplasmic reticulum membrane"/>
    <property type="evidence" value="ECO:0007669"/>
    <property type="project" value="UniProtKB-SubCell"/>
</dbReference>
<comment type="caution">
    <text evidence="10">The sequence shown here is derived from an EMBL/GenBank/DDBJ whole genome shotgun (WGS) entry which is preliminary data.</text>
</comment>
<dbReference type="Proteomes" id="UP000236319">
    <property type="component" value="Unassembled WGS sequence"/>
</dbReference>
<dbReference type="Pfam" id="PF25179">
    <property type="entry name" value="LMF1_C"/>
    <property type="match status" value="1"/>
</dbReference>
<organism evidence="10 11">
    <name type="scientific">Babesia ovata</name>
    <dbReference type="NCBI Taxonomy" id="189622"/>
    <lineage>
        <taxon>Eukaryota</taxon>
        <taxon>Sar</taxon>
        <taxon>Alveolata</taxon>
        <taxon>Apicomplexa</taxon>
        <taxon>Aconoidasida</taxon>
        <taxon>Piroplasmida</taxon>
        <taxon>Babesiidae</taxon>
        <taxon>Babesia</taxon>
    </lineage>
</organism>
<evidence type="ECO:0000256" key="7">
    <source>
        <dbReference type="SAM" id="Phobius"/>
    </source>
</evidence>
<keyword evidence="11" id="KW-1185">Reference proteome</keyword>
<protein>
    <submittedName>
        <fullName evidence="10">Rhoptry ROP14</fullName>
    </submittedName>
</protein>
<dbReference type="PANTHER" id="PTHR14463">
    <property type="entry name" value="LIPASE MATURATION FACTOR"/>
    <property type="match status" value="1"/>
</dbReference>
<feature type="transmembrane region" description="Helical" evidence="7">
    <location>
        <begin position="291"/>
        <end position="310"/>
    </location>
</feature>
<sequence>MALVRREPTDEPHVYSLGSGEVSPLTACNYEYPADQQADLLIARAEAECAKENSYNVCRDVFLRVLAFVYFVSFLGHFNQDVGLIGQDGVWPAIVHLTDLASSKQGVVLPDVSAFLPICDTCIRVIAIAGMAVSLLVGVTGMASLALCLMLWVLKFALIALRSTLPTHNADLLLLEAGFIAIFLLSPFSLFEKPDKDWDVPMACRWAYRLLVYRIMFCSGVSKIRGSPHWADGTAFKYMLLDVPLPNPLTHLFFNMLDARPLVNAFATNTLLFVECVASIFLLVSPRACRLVGGCIALNYALFMNCLGNFGSFYLLLGACALFCFDDAALEFLWDNRLYSLFKLYGDDVEDETVPVSAVVQASDDVEADGNDQDANETFGSKLVNAVTYRAKKRYIRDALFSHDSFGMSWTEEQHIYMQRGIQLVLVFLTAIVAANIVIGRSHMGLKALLIFCLALILHVQCDAIGTHEIYITAAGTLFALHMWLVMEFMTTGFSVWSVWLWIGVTELQMGLCHTKRRLYSMCSYILQSVVALVVCCYAMPLLIRSAKYNSAVAGIKAPLGIVNSYDGFGVLPDQRYELVIQGTDDPVVTAATKWKQYELPCAPVDTTRMPPMVPGYTFELDNLIHDVASQRARSEPTAVPRFMLELLRALLHNKSATTALFRNNPFQRGAPKFVRVMQYAYGFAGSKEEGWYVRFPHTQLVPPLTLEHNISHVDHAADKDAAKARKNPTHVWQHLSALRRPATVLHVVHDMPPARNIRGVPLEMADTFTQNAPPTDSLMLTRV</sequence>
<feature type="transmembrane region" description="Helical" evidence="7">
    <location>
        <begin position="125"/>
        <end position="152"/>
    </location>
</feature>
<accession>A0A2H6KE95</accession>
<proteinExistence type="inferred from homology"/>
<evidence type="ECO:0000256" key="4">
    <source>
        <dbReference type="ARBA" id="ARBA00022824"/>
    </source>
</evidence>
<feature type="transmembrane region" description="Helical" evidence="7">
    <location>
        <begin position="262"/>
        <end position="284"/>
    </location>
</feature>
<evidence type="ECO:0000259" key="9">
    <source>
        <dbReference type="Pfam" id="PF25179"/>
    </source>
</evidence>
<keyword evidence="5 7" id="KW-1133">Transmembrane helix</keyword>
<dbReference type="AlphaFoldDB" id="A0A2H6KE95"/>
<keyword evidence="4" id="KW-0256">Endoplasmic reticulum</keyword>
<feature type="domain" description="Lipase maturation factor 1/2 N-terminal" evidence="8">
    <location>
        <begin position="169"/>
        <end position="331"/>
    </location>
</feature>
<evidence type="ECO:0000256" key="3">
    <source>
        <dbReference type="ARBA" id="ARBA00022692"/>
    </source>
</evidence>
<evidence type="ECO:0000313" key="10">
    <source>
        <dbReference type="EMBL" id="GBE61307.1"/>
    </source>
</evidence>
<dbReference type="InterPro" id="IPR057434">
    <property type="entry name" value="LMF1/2_N"/>
</dbReference>
<comment type="subcellular location">
    <subcellularLocation>
        <location evidence="1">Endoplasmic reticulum membrane</location>
        <topology evidence="1">Multi-pass membrane protein</topology>
    </subcellularLocation>
</comment>